<feature type="transmembrane region" description="Helical" evidence="9">
    <location>
        <begin position="139"/>
        <end position="161"/>
    </location>
</feature>
<evidence type="ECO:0000256" key="3">
    <source>
        <dbReference type="ARBA" id="ARBA00022475"/>
    </source>
</evidence>
<dbReference type="InterPro" id="IPR055348">
    <property type="entry name" value="DctQ"/>
</dbReference>
<evidence type="ECO:0000313" key="11">
    <source>
        <dbReference type="EMBL" id="SDU57556.1"/>
    </source>
</evidence>
<evidence type="ECO:0000256" key="8">
    <source>
        <dbReference type="ARBA" id="ARBA00038436"/>
    </source>
</evidence>
<keyword evidence="4" id="KW-0997">Cell inner membrane</keyword>
<dbReference type="EMBL" id="FNLL01000013">
    <property type="protein sequence ID" value="SDU57556.1"/>
    <property type="molecule type" value="Genomic_DNA"/>
</dbReference>
<keyword evidence="5 9" id="KW-0812">Transmembrane</keyword>
<sequence>MQLIEKMINFIEKTNKNIGKAACYLIFVFMFLMVYEVIARYFFQSPTIWVHEMCGYIFAAYIAMTGGWVLLEKGHVSVDIIYQLFPRKVKLTADIIVSIVALFMFIILFWQGYKFAWHAFSTNQHSHTLFGPPLWPVKILLPIGSLVFILQILADFGKTILKAKQRRVK</sequence>
<evidence type="ECO:0000256" key="7">
    <source>
        <dbReference type="ARBA" id="ARBA00023136"/>
    </source>
</evidence>
<comment type="subcellular location">
    <subcellularLocation>
        <location evidence="1">Cell inner membrane</location>
        <topology evidence="1">Multi-pass membrane protein</topology>
    </subcellularLocation>
</comment>
<evidence type="ECO:0000256" key="6">
    <source>
        <dbReference type="ARBA" id="ARBA00022989"/>
    </source>
</evidence>
<evidence type="ECO:0000256" key="5">
    <source>
        <dbReference type="ARBA" id="ARBA00022692"/>
    </source>
</evidence>
<dbReference type="Pfam" id="PF04290">
    <property type="entry name" value="DctQ"/>
    <property type="match status" value="1"/>
</dbReference>
<feature type="transmembrane region" description="Helical" evidence="9">
    <location>
        <begin position="21"/>
        <end position="43"/>
    </location>
</feature>
<protein>
    <submittedName>
        <fullName evidence="11">TRAP-type mannitol/chloroaromatic compound transport system, small permease component</fullName>
    </submittedName>
</protein>
<name>A0A1H2JN38_9BACT</name>
<proteinExistence type="inferred from homology"/>
<dbReference type="Proteomes" id="UP000199608">
    <property type="component" value="Unassembled WGS sequence"/>
</dbReference>
<feature type="transmembrane region" description="Helical" evidence="9">
    <location>
        <begin position="91"/>
        <end position="113"/>
    </location>
</feature>
<evidence type="ECO:0000256" key="2">
    <source>
        <dbReference type="ARBA" id="ARBA00022448"/>
    </source>
</evidence>
<reference evidence="12" key="1">
    <citation type="submission" date="2016-10" db="EMBL/GenBank/DDBJ databases">
        <authorList>
            <person name="Varghese N."/>
            <person name="Submissions S."/>
        </authorList>
    </citation>
    <scope>NUCLEOTIDE SEQUENCE [LARGE SCALE GENOMIC DNA]</scope>
    <source>
        <strain evidence="12">DSM 3384</strain>
    </source>
</reference>
<keyword evidence="6 9" id="KW-1133">Transmembrane helix</keyword>
<evidence type="ECO:0000256" key="9">
    <source>
        <dbReference type="SAM" id="Phobius"/>
    </source>
</evidence>
<dbReference type="InterPro" id="IPR007387">
    <property type="entry name" value="TRAP_DctQ"/>
</dbReference>
<evidence type="ECO:0000313" key="12">
    <source>
        <dbReference type="Proteomes" id="UP000199608"/>
    </source>
</evidence>
<dbReference type="AlphaFoldDB" id="A0A1H2JN38"/>
<evidence type="ECO:0000259" key="10">
    <source>
        <dbReference type="Pfam" id="PF04290"/>
    </source>
</evidence>
<keyword evidence="7 9" id="KW-0472">Membrane</keyword>
<accession>A0A1H2JN38</accession>
<feature type="transmembrane region" description="Helical" evidence="9">
    <location>
        <begin position="49"/>
        <end position="71"/>
    </location>
</feature>
<evidence type="ECO:0000256" key="1">
    <source>
        <dbReference type="ARBA" id="ARBA00004429"/>
    </source>
</evidence>
<comment type="similarity">
    <text evidence="8">Belongs to the TRAP transporter small permease family.</text>
</comment>
<gene>
    <name evidence="11" type="ORF">SAMN04487931_113107</name>
</gene>
<evidence type="ECO:0000256" key="4">
    <source>
        <dbReference type="ARBA" id="ARBA00022519"/>
    </source>
</evidence>
<dbReference type="GO" id="GO:0005886">
    <property type="term" value="C:plasma membrane"/>
    <property type="evidence" value="ECO:0007669"/>
    <property type="project" value="UniProtKB-SubCell"/>
</dbReference>
<feature type="domain" description="Tripartite ATP-independent periplasmic transporters DctQ component" evidence="10">
    <location>
        <begin position="30"/>
        <end position="156"/>
    </location>
</feature>
<keyword evidence="2" id="KW-0813">Transport</keyword>
<dbReference type="PANTHER" id="PTHR35011">
    <property type="entry name" value="2,3-DIKETO-L-GULONATE TRAP TRANSPORTER SMALL PERMEASE PROTEIN YIAM"/>
    <property type="match status" value="1"/>
</dbReference>
<organism evidence="11 12">
    <name type="scientific">Desulfobacula phenolica</name>
    <dbReference type="NCBI Taxonomy" id="90732"/>
    <lineage>
        <taxon>Bacteria</taxon>
        <taxon>Pseudomonadati</taxon>
        <taxon>Thermodesulfobacteriota</taxon>
        <taxon>Desulfobacteria</taxon>
        <taxon>Desulfobacterales</taxon>
        <taxon>Desulfobacteraceae</taxon>
        <taxon>Desulfobacula</taxon>
    </lineage>
</organism>
<keyword evidence="3" id="KW-1003">Cell membrane</keyword>
<keyword evidence="12" id="KW-1185">Reference proteome</keyword>